<evidence type="ECO:0000313" key="3">
    <source>
        <dbReference type="Proteomes" id="UP001054945"/>
    </source>
</evidence>
<dbReference type="AlphaFoldDB" id="A0AAV4WB30"/>
<gene>
    <name evidence="2" type="ORF">CEXT_558161</name>
</gene>
<accession>A0AAV4WB30</accession>
<protein>
    <submittedName>
        <fullName evidence="2">Uncharacterized protein</fullName>
    </submittedName>
</protein>
<proteinExistence type="predicted"/>
<organism evidence="2 3">
    <name type="scientific">Caerostris extrusa</name>
    <name type="common">Bark spider</name>
    <name type="synonym">Caerostris bankana</name>
    <dbReference type="NCBI Taxonomy" id="172846"/>
    <lineage>
        <taxon>Eukaryota</taxon>
        <taxon>Metazoa</taxon>
        <taxon>Ecdysozoa</taxon>
        <taxon>Arthropoda</taxon>
        <taxon>Chelicerata</taxon>
        <taxon>Arachnida</taxon>
        <taxon>Araneae</taxon>
        <taxon>Araneomorphae</taxon>
        <taxon>Entelegynae</taxon>
        <taxon>Araneoidea</taxon>
        <taxon>Araneidae</taxon>
        <taxon>Caerostris</taxon>
    </lineage>
</organism>
<evidence type="ECO:0000256" key="1">
    <source>
        <dbReference type="SAM" id="MobiDB-lite"/>
    </source>
</evidence>
<feature type="region of interest" description="Disordered" evidence="1">
    <location>
        <begin position="43"/>
        <end position="73"/>
    </location>
</feature>
<sequence length="73" mass="8106">MQSRRALTRASLLRLAFEYESDMDYSSHAQIAIIAMDKECNVPKVKNNSNRDSASNRSRFGNSTCSPLGSPIP</sequence>
<dbReference type="Proteomes" id="UP001054945">
    <property type="component" value="Unassembled WGS sequence"/>
</dbReference>
<dbReference type="EMBL" id="BPLR01015937">
    <property type="protein sequence ID" value="GIY79832.1"/>
    <property type="molecule type" value="Genomic_DNA"/>
</dbReference>
<keyword evidence="3" id="KW-1185">Reference proteome</keyword>
<reference evidence="2 3" key="1">
    <citation type="submission" date="2021-06" db="EMBL/GenBank/DDBJ databases">
        <title>Caerostris extrusa draft genome.</title>
        <authorList>
            <person name="Kono N."/>
            <person name="Arakawa K."/>
        </authorList>
    </citation>
    <scope>NUCLEOTIDE SEQUENCE [LARGE SCALE GENOMIC DNA]</scope>
</reference>
<feature type="compositionally biased region" description="Low complexity" evidence="1">
    <location>
        <begin position="47"/>
        <end position="59"/>
    </location>
</feature>
<name>A0AAV4WB30_CAEEX</name>
<comment type="caution">
    <text evidence="2">The sequence shown here is derived from an EMBL/GenBank/DDBJ whole genome shotgun (WGS) entry which is preliminary data.</text>
</comment>
<evidence type="ECO:0000313" key="2">
    <source>
        <dbReference type="EMBL" id="GIY79832.1"/>
    </source>
</evidence>